<dbReference type="EMBL" id="LN879502">
    <property type="protein sequence ID" value="CUI15652.1"/>
    <property type="molecule type" value="Genomic_DNA"/>
</dbReference>
<accession>A0A0U5JA45</accession>
<evidence type="ECO:0000256" key="1">
    <source>
        <dbReference type="SAM" id="Coils"/>
    </source>
</evidence>
<dbReference type="InParanoid" id="A0A0U5JA45"/>
<reference evidence="4" key="1">
    <citation type="submission" date="2015-09" db="EMBL/GenBank/DDBJ databases">
        <authorList>
            <person name="Bertelli C."/>
        </authorList>
    </citation>
    <scope>NUCLEOTIDE SEQUENCE [LARGE SCALE GENOMIC DNA]</scope>
    <source>
        <strain evidence="4">KNic</strain>
    </source>
</reference>
<dbReference type="RefSeq" id="WP_032124703.1">
    <property type="nucleotide sequence ID" value="NZ_LN879502.1"/>
</dbReference>
<sequence length="514" mass="57861">MSSNISQNAAFQLQIITESFENGTVLGFDKVEQKERSFHTFGDVKFVDSKCEFGNVIFLRIANLISNSQDRLALPDLAKLKVVLDKEISVIEADTGGIGGFFRYFFSPGAKAEKKEKQNYMKGLKSVVEQLLAKKKEKNELEQQEKPSFPSHPVVKEQSSTLIVRPAIKEEKPSVVSEPLKIEPPKSESDVLSPVKLPPPPPPPPRPQPQPLAPMSMLASQAKPSLTPEQKHDENQKRILERNLKERANPLNFYDVSRPKNEKQLEKQQTQFKADISKFNLVKGSVPGHIKMQIEGWIAEKQKELDSIEEQLKGTTKAIKGLQEGHFNSDFLSKAQKLTNEEIKFILLQFLDGKVPSQPSTNGEESNVRDVLKYRCYTSNKEFFDEILPEWEALSTSEIGKAFAPHKQGWDNYLSGGVTPFMQILSKRKLPVKNIDHLKTPEYKAVSFEEAQKKAIKKPVARSSESGGGQLDLGMIQRGIKLRSATEQKPLAEKSDSQEETLLDQIKKRTVLIS</sequence>
<feature type="compositionally biased region" description="Polar residues" evidence="2">
    <location>
        <begin position="218"/>
        <end position="228"/>
    </location>
</feature>
<organism evidence="3 4">
    <name type="scientific">Candidatus Protochlamydia naegleriophila</name>
    <dbReference type="NCBI Taxonomy" id="389348"/>
    <lineage>
        <taxon>Bacteria</taxon>
        <taxon>Pseudomonadati</taxon>
        <taxon>Chlamydiota</taxon>
        <taxon>Chlamydiia</taxon>
        <taxon>Parachlamydiales</taxon>
        <taxon>Parachlamydiaceae</taxon>
        <taxon>Candidatus Protochlamydia</taxon>
    </lineage>
</organism>
<feature type="coiled-coil region" evidence="1">
    <location>
        <begin position="298"/>
        <end position="325"/>
    </location>
</feature>
<evidence type="ECO:0000313" key="3">
    <source>
        <dbReference type="EMBL" id="CUI15652.1"/>
    </source>
</evidence>
<dbReference type="STRING" id="389348.PNK_0013"/>
<dbReference type="Proteomes" id="UP000069902">
    <property type="component" value="Chromosome cPNK"/>
</dbReference>
<gene>
    <name evidence="3" type="ORF">PNK_0013</name>
</gene>
<dbReference type="KEGG" id="pnl:PNK_0013"/>
<evidence type="ECO:0000256" key="2">
    <source>
        <dbReference type="SAM" id="MobiDB-lite"/>
    </source>
</evidence>
<keyword evidence="1" id="KW-0175">Coiled coil</keyword>
<feature type="region of interest" description="Disordered" evidence="2">
    <location>
        <begin position="138"/>
        <end position="235"/>
    </location>
</feature>
<evidence type="ECO:0008006" key="5">
    <source>
        <dbReference type="Google" id="ProtNLM"/>
    </source>
</evidence>
<dbReference type="PATRIC" id="fig|389348.3.peg.15"/>
<dbReference type="AlphaFoldDB" id="A0A0U5JA45"/>
<name>A0A0U5JA45_9BACT</name>
<feature type="compositionally biased region" description="Pro residues" evidence="2">
    <location>
        <begin position="196"/>
        <end position="212"/>
    </location>
</feature>
<feature type="compositionally biased region" description="Basic and acidic residues" evidence="2">
    <location>
        <begin position="180"/>
        <end position="189"/>
    </location>
</feature>
<proteinExistence type="predicted"/>
<keyword evidence="4" id="KW-1185">Reference proteome</keyword>
<protein>
    <recommendedName>
        <fullName evidence="5">WH2 domain-containing protein</fullName>
    </recommendedName>
</protein>
<evidence type="ECO:0000313" key="4">
    <source>
        <dbReference type="Proteomes" id="UP000069902"/>
    </source>
</evidence>